<accession>A0ACC1XNG7</accession>
<sequence length="588" mass="64625">MVRPNQEAIDTFISITGVSESVAVQKLEEHGGDLNAAVNSHFSEGDRNTSLNTVHQTSVPAAQDDFMDIDNPIESGPRATPLSLLSGSRTLNPFSLLDPSIRRSFLEGGPDFMTREREPHVTQPREVREIPVEVKDGGDQSGHAPTIEDVTESVNAHGPGNQGTVIINEVDEDIPAATTAQSAPRNDGSVDRQSSPTAPAFDSLPDYSNDIEEEMIRAAIEASKQDAENLSESGTEHRPPHLEDADLAHAVSLSLKTAEEEKALREQGGEVGASTAGASKPLEVEPGKVTTSNGRLEAGSSSIQDEAEDVEEQPLVRQRSRHMSSGSMESAKEVGDAEVSSPSSLGQHDINAQPQHNGNVFPSDEWGGISSEEHDEAVMLEAAMFGGIPESGYNFPYAPHQFMRPESSYPRRIPRPPSPSLEAQRLIREQQDDEYLASLQADREKELKAREEAEARRLKEEEARIAALEEERRNEEEARRKMEEEQEYERQLAAKEASLPQEPAPDDENAVTLLVRMPDGSRRGRRFLKSNKLQSLFDFIDVGRGIKAGTYRLVRPYPRRAFSDGESSLTLNELGLTSKQEALFLELI</sequence>
<organism evidence="1 2">
    <name type="scientific">Melia azedarach</name>
    <name type="common">Chinaberry tree</name>
    <dbReference type="NCBI Taxonomy" id="155640"/>
    <lineage>
        <taxon>Eukaryota</taxon>
        <taxon>Viridiplantae</taxon>
        <taxon>Streptophyta</taxon>
        <taxon>Embryophyta</taxon>
        <taxon>Tracheophyta</taxon>
        <taxon>Spermatophyta</taxon>
        <taxon>Magnoliopsida</taxon>
        <taxon>eudicotyledons</taxon>
        <taxon>Gunneridae</taxon>
        <taxon>Pentapetalae</taxon>
        <taxon>rosids</taxon>
        <taxon>malvids</taxon>
        <taxon>Sapindales</taxon>
        <taxon>Meliaceae</taxon>
        <taxon>Melia</taxon>
    </lineage>
</organism>
<reference evidence="1 2" key="1">
    <citation type="journal article" date="2023" name="Science">
        <title>Complex scaffold remodeling in plant triterpene biosynthesis.</title>
        <authorList>
            <person name="De La Pena R."/>
            <person name="Hodgson H."/>
            <person name="Liu J.C."/>
            <person name="Stephenson M.J."/>
            <person name="Martin A.C."/>
            <person name="Owen C."/>
            <person name="Harkess A."/>
            <person name="Leebens-Mack J."/>
            <person name="Jimenez L.E."/>
            <person name="Osbourn A."/>
            <person name="Sattely E.S."/>
        </authorList>
    </citation>
    <scope>NUCLEOTIDE SEQUENCE [LARGE SCALE GENOMIC DNA]</scope>
    <source>
        <strain evidence="2">cv. JPN11</strain>
        <tissue evidence="1">Leaf</tissue>
    </source>
</reference>
<protein>
    <submittedName>
        <fullName evidence="1">Plant UBX domain-containing protein 8-like</fullName>
    </submittedName>
</protein>
<name>A0ACC1XNG7_MELAZ</name>
<proteinExistence type="predicted"/>
<comment type="caution">
    <text evidence="1">The sequence shown here is derived from an EMBL/GenBank/DDBJ whole genome shotgun (WGS) entry which is preliminary data.</text>
</comment>
<keyword evidence="2" id="KW-1185">Reference proteome</keyword>
<gene>
    <name evidence="1" type="ORF">OWV82_015154</name>
</gene>
<dbReference type="Proteomes" id="UP001164539">
    <property type="component" value="Chromosome 8"/>
</dbReference>
<dbReference type="EMBL" id="CM051401">
    <property type="protein sequence ID" value="KAJ4713002.1"/>
    <property type="molecule type" value="Genomic_DNA"/>
</dbReference>
<evidence type="ECO:0000313" key="1">
    <source>
        <dbReference type="EMBL" id="KAJ4713002.1"/>
    </source>
</evidence>
<evidence type="ECO:0000313" key="2">
    <source>
        <dbReference type="Proteomes" id="UP001164539"/>
    </source>
</evidence>